<gene>
    <name evidence="9" type="ORF">JEM65_00495</name>
</gene>
<accession>A0A934NG46</accession>
<dbReference type="AlphaFoldDB" id="A0A934NG46"/>
<evidence type="ECO:0000259" key="6">
    <source>
        <dbReference type="PROSITE" id="PS50109"/>
    </source>
</evidence>
<dbReference type="GO" id="GO:0004673">
    <property type="term" value="F:protein histidine kinase activity"/>
    <property type="evidence" value="ECO:0007669"/>
    <property type="project" value="UniProtKB-EC"/>
</dbReference>
<protein>
    <recommendedName>
        <fullName evidence="2">histidine kinase</fullName>
        <ecNumber evidence="2">2.7.13.3</ecNumber>
    </recommendedName>
</protein>
<dbReference type="Gene3D" id="3.30.450.20">
    <property type="entry name" value="PAS domain"/>
    <property type="match status" value="1"/>
</dbReference>
<proteinExistence type="predicted"/>
<evidence type="ECO:0000259" key="8">
    <source>
        <dbReference type="PROSITE" id="PS50113"/>
    </source>
</evidence>
<dbReference type="Proteomes" id="UP000662373">
    <property type="component" value="Unassembled WGS sequence"/>
</dbReference>
<evidence type="ECO:0000256" key="3">
    <source>
        <dbReference type="ARBA" id="ARBA00022553"/>
    </source>
</evidence>
<dbReference type="Gene3D" id="3.30.565.10">
    <property type="entry name" value="Histidine kinase-like ATPase, C-terminal domain"/>
    <property type="match status" value="1"/>
</dbReference>
<dbReference type="InterPro" id="IPR003594">
    <property type="entry name" value="HATPase_dom"/>
</dbReference>
<evidence type="ECO:0000313" key="10">
    <source>
        <dbReference type="Proteomes" id="UP000662373"/>
    </source>
</evidence>
<name>A0A934NG46_9FLAO</name>
<feature type="domain" description="PAC" evidence="8">
    <location>
        <begin position="83"/>
        <end position="135"/>
    </location>
</feature>
<evidence type="ECO:0000256" key="4">
    <source>
        <dbReference type="ARBA" id="ARBA00022679"/>
    </source>
</evidence>
<dbReference type="SUPFAM" id="SSF55785">
    <property type="entry name" value="PYP-like sensor domain (PAS domain)"/>
    <property type="match status" value="1"/>
</dbReference>
<dbReference type="CDD" id="cd00130">
    <property type="entry name" value="PAS"/>
    <property type="match status" value="1"/>
</dbReference>
<dbReference type="EMBL" id="JAEHJZ010000001">
    <property type="protein sequence ID" value="MBJ7879136.1"/>
    <property type="molecule type" value="Genomic_DNA"/>
</dbReference>
<dbReference type="RefSeq" id="WP_199596585.1">
    <property type="nucleotide sequence ID" value="NZ_JAEHJZ010000001.1"/>
</dbReference>
<dbReference type="Pfam" id="PF08447">
    <property type="entry name" value="PAS_3"/>
    <property type="match status" value="1"/>
</dbReference>
<dbReference type="InterPro" id="IPR005467">
    <property type="entry name" value="His_kinase_dom"/>
</dbReference>
<dbReference type="InterPro" id="IPR004358">
    <property type="entry name" value="Sig_transdc_His_kin-like_C"/>
</dbReference>
<keyword evidence="4" id="KW-0808">Transferase</keyword>
<keyword evidence="3" id="KW-0597">Phosphoprotein</keyword>
<evidence type="ECO:0000256" key="1">
    <source>
        <dbReference type="ARBA" id="ARBA00000085"/>
    </source>
</evidence>
<dbReference type="InterPro" id="IPR052162">
    <property type="entry name" value="Sensor_kinase/Photoreceptor"/>
</dbReference>
<dbReference type="EC" id="2.7.13.3" evidence="2"/>
<dbReference type="PROSITE" id="PS50113">
    <property type="entry name" value="PAC"/>
    <property type="match status" value="1"/>
</dbReference>
<dbReference type="InterPro" id="IPR000700">
    <property type="entry name" value="PAS-assoc_C"/>
</dbReference>
<dbReference type="PROSITE" id="PS50109">
    <property type="entry name" value="HIS_KIN"/>
    <property type="match status" value="1"/>
</dbReference>
<evidence type="ECO:0000259" key="7">
    <source>
        <dbReference type="PROSITE" id="PS50112"/>
    </source>
</evidence>
<dbReference type="InterPro" id="IPR036890">
    <property type="entry name" value="HATPase_C_sf"/>
</dbReference>
<keyword evidence="10" id="KW-1185">Reference proteome</keyword>
<dbReference type="NCBIfam" id="TIGR00229">
    <property type="entry name" value="sensory_box"/>
    <property type="match status" value="1"/>
</dbReference>
<dbReference type="SMART" id="SM00387">
    <property type="entry name" value="HATPase_c"/>
    <property type="match status" value="1"/>
</dbReference>
<dbReference type="InterPro" id="IPR001610">
    <property type="entry name" value="PAC"/>
</dbReference>
<comment type="catalytic activity">
    <reaction evidence="1">
        <text>ATP + protein L-histidine = ADP + protein N-phospho-L-histidine.</text>
        <dbReference type="EC" id="2.7.13.3"/>
    </reaction>
</comment>
<comment type="caution">
    <text evidence="9">The sequence shown here is derived from an EMBL/GenBank/DDBJ whole genome shotgun (WGS) entry which is preliminary data.</text>
</comment>
<dbReference type="PRINTS" id="PR00344">
    <property type="entry name" value="BCTRLSENSOR"/>
</dbReference>
<organism evidence="9 10">
    <name type="scientific">Gelidibacter salicanalis</name>
    <dbReference type="NCBI Taxonomy" id="291193"/>
    <lineage>
        <taxon>Bacteria</taxon>
        <taxon>Pseudomonadati</taxon>
        <taxon>Bacteroidota</taxon>
        <taxon>Flavobacteriia</taxon>
        <taxon>Flavobacteriales</taxon>
        <taxon>Flavobacteriaceae</taxon>
        <taxon>Gelidibacter</taxon>
    </lineage>
</organism>
<reference evidence="9 10" key="1">
    <citation type="submission" date="2020-09" db="EMBL/GenBank/DDBJ databases">
        <title>Draft genome of Gelidibacter salicanalis PAMC21136.</title>
        <authorList>
            <person name="Park H."/>
        </authorList>
    </citation>
    <scope>NUCLEOTIDE SEQUENCE [LARGE SCALE GENOMIC DNA]</scope>
    <source>
        <strain evidence="9 10">PAMC21136</strain>
    </source>
</reference>
<sequence length="381" mass="43451">MPSHLVTIKDTLFENIFNHAPNGIAVMGLDFRWVRVNQSLMDLLGYSEEEFYTMTFPDITHKDDIGIDKEQLGQLLNGDIDRYQIEKRYFHKTGTVIWVILSVSVEVSKDGVPRYFIIQTDDVTRQKEMLKQVTAITTIANIQNERLKDFAHIATHDLRTHLGNLGMITDFMKEELQGIEQNGNFMMLKESLSQLESTISNLNEVRNSDFGAQEQMLSLNLREFVDNAIYNINAIALHEKCDIVNQVSATLNVLGIPVYLDSIILNLLTNAIKYSSKDRRSYVQLSSMVIDDFVVLEVNDNGLGIDMDVHRHELFQFKKTFHQRADSRGIGLFITKNHVESMGGKITVESRVNVGTTFKVFFKRASLGSKGLKIMPHELEN</sequence>
<evidence type="ECO:0000256" key="2">
    <source>
        <dbReference type="ARBA" id="ARBA00012438"/>
    </source>
</evidence>
<dbReference type="PANTHER" id="PTHR43304:SF1">
    <property type="entry name" value="PAC DOMAIN-CONTAINING PROTEIN"/>
    <property type="match status" value="1"/>
</dbReference>
<dbReference type="PANTHER" id="PTHR43304">
    <property type="entry name" value="PHYTOCHROME-LIKE PROTEIN CPH1"/>
    <property type="match status" value="1"/>
</dbReference>
<keyword evidence="5" id="KW-0418">Kinase</keyword>
<dbReference type="Pfam" id="PF02518">
    <property type="entry name" value="HATPase_c"/>
    <property type="match status" value="1"/>
</dbReference>
<feature type="domain" description="PAS" evidence="7">
    <location>
        <begin position="9"/>
        <end position="79"/>
    </location>
</feature>
<dbReference type="InterPro" id="IPR000014">
    <property type="entry name" value="PAS"/>
</dbReference>
<dbReference type="InterPro" id="IPR013655">
    <property type="entry name" value="PAS_fold_3"/>
</dbReference>
<dbReference type="InterPro" id="IPR035965">
    <property type="entry name" value="PAS-like_dom_sf"/>
</dbReference>
<dbReference type="SUPFAM" id="SSF55874">
    <property type="entry name" value="ATPase domain of HSP90 chaperone/DNA topoisomerase II/histidine kinase"/>
    <property type="match status" value="1"/>
</dbReference>
<dbReference type="SMART" id="SM00086">
    <property type="entry name" value="PAC"/>
    <property type="match status" value="1"/>
</dbReference>
<dbReference type="SMART" id="SM00091">
    <property type="entry name" value="PAS"/>
    <property type="match status" value="1"/>
</dbReference>
<feature type="domain" description="Histidine kinase" evidence="6">
    <location>
        <begin position="153"/>
        <end position="366"/>
    </location>
</feature>
<dbReference type="PROSITE" id="PS50112">
    <property type="entry name" value="PAS"/>
    <property type="match status" value="1"/>
</dbReference>
<evidence type="ECO:0000313" key="9">
    <source>
        <dbReference type="EMBL" id="MBJ7879136.1"/>
    </source>
</evidence>
<evidence type="ECO:0000256" key="5">
    <source>
        <dbReference type="ARBA" id="ARBA00022777"/>
    </source>
</evidence>